<sequence>MKKAIGSLLFIFACIIPTSVLASEIKGDTEYSSIQQDVKLEKRAQEINDYFVKLEELKIQLEKSASKVESAVSNGMSTLNALSNYESALQQYNDYESNSIDIVGLEKLESEAPSVQPFSTKNNATVRWKPSFKINVMECL</sequence>
<dbReference type="RefSeq" id="WP_191702649.1">
    <property type="nucleotide sequence ID" value="NZ_JACSPW010000002.1"/>
</dbReference>
<protein>
    <submittedName>
        <fullName evidence="2">Uncharacterized protein</fullName>
    </submittedName>
</protein>
<feature type="signal peptide" evidence="1">
    <location>
        <begin position="1"/>
        <end position="22"/>
    </location>
</feature>
<reference evidence="2 3" key="1">
    <citation type="submission" date="2020-08" db="EMBL/GenBank/DDBJ databases">
        <title>A Genomic Blueprint of the Chicken Gut Microbiome.</title>
        <authorList>
            <person name="Gilroy R."/>
            <person name="Ravi A."/>
            <person name="Getino M."/>
            <person name="Pursley I."/>
            <person name="Horton D.L."/>
            <person name="Alikhan N.-F."/>
            <person name="Baker D."/>
            <person name="Gharbi K."/>
            <person name="Hall N."/>
            <person name="Watson M."/>
            <person name="Adriaenssens E.M."/>
            <person name="Foster-Nyarko E."/>
            <person name="Jarju S."/>
            <person name="Secka A."/>
            <person name="Antonio M."/>
            <person name="Oren A."/>
            <person name="Chaudhuri R."/>
            <person name="La Ragione R.M."/>
            <person name="Hildebrand F."/>
            <person name="Pallen M.J."/>
        </authorList>
    </citation>
    <scope>NUCLEOTIDE SEQUENCE [LARGE SCALE GENOMIC DNA]</scope>
    <source>
        <strain evidence="2 3">Sa1YVA6</strain>
    </source>
</reference>
<evidence type="ECO:0000313" key="2">
    <source>
        <dbReference type="EMBL" id="MBD8032027.1"/>
    </source>
</evidence>
<evidence type="ECO:0000256" key="1">
    <source>
        <dbReference type="SAM" id="SignalP"/>
    </source>
</evidence>
<evidence type="ECO:0000313" key="3">
    <source>
        <dbReference type="Proteomes" id="UP000600565"/>
    </source>
</evidence>
<organism evidence="2 3">
    <name type="scientific">Solibacillus merdavium</name>
    <dbReference type="NCBI Taxonomy" id="2762218"/>
    <lineage>
        <taxon>Bacteria</taxon>
        <taxon>Bacillati</taxon>
        <taxon>Bacillota</taxon>
        <taxon>Bacilli</taxon>
        <taxon>Bacillales</taxon>
        <taxon>Caryophanaceae</taxon>
        <taxon>Solibacillus</taxon>
    </lineage>
</organism>
<accession>A0ABR8XJB8</accession>
<keyword evidence="1" id="KW-0732">Signal</keyword>
<keyword evidence="3" id="KW-1185">Reference proteome</keyword>
<feature type="chain" id="PRO_5046934814" evidence="1">
    <location>
        <begin position="23"/>
        <end position="140"/>
    </location>
</feature>
<dbReference type="Proteomes" id="UP000600565">
    <property type="component" value="Unassembled WGS sequence"/>
</dbReference>
<gene>
    <name evidence="2" type="ORF">H9632_03020</name>
</gene>
<comment type="caution">
    <text evidence="2">The sequence shown here is derived from an EMBL/GenBank/DDBJ whole genome shotgun (WGS) entry which is preliminary data.</text>
</comment>
<name>A0ABR8XJB8_9BACL</name>
<dbReference type="EMBL" id="JACSPW010000002">
    <property type="protein sequence ID" value="MBD8032027.1"/>
    <property type="molecule type" value="Genomic_DNA"/>
</dbReference>
<proteinExistence type="predicted"/>